<evidence type="ECO:0000313" key="3">
    <source>
        <dbReference type="Proteomes" id="UP001597083"/>
    </source>
</evidence>
<sequence length="148" mass="16080">MAQGSPLRDAARDHLLTAENAALILIDYQPEQISTVTSIGHQELMLNVATLARTATSFGLPVILTTVAVQMGANRPTDERLKSLLPGVPEIDRTSMNSWEDEEFHAAVEATGRKKLIMGALWTEVCLAFPALDALREGYEVYAVSDAV</sequence>
<dbReference type="Gene3D" id="3.40.50.850">
    <property type="entry name" value="Isochorismatase-like"/>
    <property type="match status" value="1"/>
</dbReference>
<feature type="domain" description="Isochorismatase-like" evidence="1">
    <location>
        <begin position="21"/>
        <end position="148"/>
    </location>
</feature>
<evidence type="ECO:0000259" key="1">
    <source>
        <dbReference type="Pfam" id="PF00857"/>
    </source>
</evidence>
<dbReference type="InterPro" id="IPR036380">
    <property type="entry name" value="Isochorismatase-like_sf"/>
</dbReference>
<dbReference type="InterPro" id="IPR053152">
    <property type="entry name" value="Hydrolase_YcaC-like"/>
</dbReference>
<gene>
    <name evidence="2" type="ORF">ACFQ07_09445</name>
</gene>
<dbReference type="Proteomes" id="UP001597083">
    <property type="component" value="Unassembled WGS sequence"/>
</dbReference>
<protein>
    <submittedName>
        <fullName evidence="2">Isochorismatase family protein</fullName>
    </submittedName>
</protein>
<proteinExistence type="predicted"/>
<accession>A0ABW3CD66</accession>
<dbReference type="EMBL" id="JBHTIR010001355">
    <property type="protein sequence ID" value="MFD0852446.1"/>
    <property type="molecule type" value="Genomic_DNA"/>
</dbReference>
<name>A0ABW3CD66_9ACTN</name>
<comment type="caution">
    <text evidence="2">The sequence shown here is derived from an EMBL/GenBank/DDBJ whole genome shotgun (WGS) entry which is preliminary data.</text>
</comment>
<dbReference type="Pfam" id="PF00857">
    <property type="entry name" value="Isochorismatase"/>
    <property type="match status" value="1"/>
</dbReference>
<evidence type="ECO:0000313" key="2">
    <source>
        <dbReference type="EMBL" id="MFD0852446.1"/>
    </source>
</evidence>
<dbReference type="InterPro" id="IPR000868">
    <property type="entry name" value="Isochorismatase-like_dom"/>
</dbReference>
<dbReference type="PANTHER" id="PTHR43559:SF1">
    <property type="entry name" value="HYDROLASE"/>
    <property type="match status" value="1"/>
</dbReference>
<organism evidence="2 3">
    <name type="scientific">Actinomadura adrarensis</name>
    <dbReference type="NCBI Taxonomy" id="1819600"/>
    <lineage>
        <taxon>Bacteria</taxon>
        <taxon>Bacillati</taxon>
        <taxon>Actinomycetota</taxon>
        <taxon>Actinomycetes</taxon>
        <taxon>Streptosporangiales</taxon>
        <taxon>Thermomonosporaceae</taxon>
        <taxon>Actinomadura</taxon>
    </lineage>
</organism>
<reference evidence="3" key="1">
    <citation type="journal article" date="2019" name="Int. J. Syst. Evol. Microbiol.">
        <title>The Global Catalogue of Microorganisms (GCM) 10K type strain sequencing project: providing services to taxonomists for standard genome sequencing and annotation.</title>
        <authorList>
            <consortium name="The Broad Institute Genomics Platform"/>
            <consortium name="The Broad Institute Genome Sequencing Center for Infectious Disease"/>
            <person name="Wu L."/>
            <person name="Ma J."/>
        </authorList>
    </citation>
    <scope>NUCLEOTIDE SEQUENCE [LARGE SCALE GENOMIC DNA]</scope>
    <source>
        <strain evidence="3">JCM 31696</strain>
    </source>
</reference>
<feature type="non-terminal residue" evidence="2">
    <location>
        <position position="148"/>
    </location>
</feature>
<dbReference type="SUPFAM" id="SSF52499">
    <property type="entry name" value="Isochorismatase-like hydrolases"/>
    <property type="match status" value="1"/>
</dbReference>
<dbReference type="PANTHER" id="PTHR43559">
    <property type="entry name" value="HYDROLASE YCAC-RELATED"/>
    <property type="match status" value="1"/>
</dbReference>
<keyword evidence="3" id="KW-1185">Reference proteome</keyword>